<feature type="domain" description="Xaa-Pro dipeptidyl-peptidase-like" evidence="1">
    <location>
        <begin position="23"/>
        <end position="158"/>
    </location>
</feature>
<evidence type="ECO:0000313" key="2">
    <source>
        <dbReference type="EMBL" id="QTD50629.1"/>
    </source>
</evidence>
<dbReference type="Proteomes" id="UP000663929">
    <property type="component" value="Chromosome"/>
</dbReference>
<evidence type="ECO:0000259" key="1">
    <source>
        <dbReference type="Pfam" id="PF02129"/>
    </source>
</evidence>
<sequence>MTNPINATAIEAGKNAITFTSQGCQLAAHLYTPEGFDETGSYPTVIFSPPFNQVKEQTGAVYGRHLAELGYVSLVFDHLGYGDSEGDIRNYEHAFTKMESIRDGVSFLGTLPFVDRGKLFGLGVCASGGYMALVATTDKRLKAIATVSGMMSNKASFFQTMNRETVTAVIAAANAGRQKTYETGEIEYMDGLGYETEDVSQLPKDSARYEGYEFYMTERAGKQTYSNYSHLVPTFMQEGTMLADAQTYAPYLYTPYIGIYAEKALQDTGPLTVAFHAAASEPKELVEIPGASHVSLYDVDADVRRAVEAMDQFFKKHA</sequence>
<reference evidence="2" key="1">
    <citation type="submission" date="2021-03" db="EMBL/GenBank/DDBJ databases">
        <title>Acanthopleuribacteraceae sp. M133.</title>
        <authorList>
            <person name="Wang G."/>
        </authorList>
    </citation>
    <scope>NUCLEOTIDE SEQUENCE</scope>
    <source>
        <strain evidence="2">M133</strain>
    </source>
</reference>
<dbReference type="KEGG" id="scor:J3U87_34015"/>
<dbReference type="RefSeq" id="WP_237380487.1">
    <property type="nucleotide sequence ID" value="NZ_CP071793.1"/>
</dbReference>
<dbReference type="PANTHER" id="PTHR47751:SF1">
    <property type="entry name" value="SUPERFAMILY HYDROLASE, PUTATIVE (AFU_ORTHOLOGUE AFUA_2G16580)-RELATED"/>
    <property type="match status" value="1"/>
</dbReference>
<dbReference type="Gene3D" id="3.40.50.1820">
    <property type="entry name" value="alpha/beta hydrolase"/>
    <property type="match status" value="1"/>
</dbReference>
<dbReference type="InterPro" id="IPR051411">
    <property type="entry name" value="Polyketide_trans_af380"/>
</dbReference>
<keyword evidence="3" id="KW-1185">Reference proteome</keyword>
<gene>
    <name evidence="2" type="ORF">J3U87_34015</name>
</gene>
<protein>
    <submittedName>
        <fullName evidence="2">Alpha/beta hydrolase</fullName>
    </submittedName>
</protein>
<dbReference type="AlphaFoldDB" id="A0A8A4TKU3"/>
<dbReference type="PANTHER" id="PTHR47751">
    <property type="entry name" value="SUPERFAMILY HYDROLASE, PUTATIVE (AFU_ORTHOLOGUE AFUA_2G16580)-RELATED"/>
    <property type="match status" value="1"/>
</dbReference>
<dbReference type="EMBL" id="CP071793">
    <property type="protein sequence ID" value="QTD50629.1"/>
    <property type="molecule type" value="Genomic_DNA"/>
</dbReference>
<keyword evidence="2" id="KW-0378">Hydrolase</keyword>
<dbReference type="InterPro" id="IPR029058">
    <property type="entry name" value="AB_hydrolase_fold"/>
</dbReference>
<name>A0A8A4TKU3_SULCO</name>
<dbReference type="GO" id="GO:0016787">
    <property type="term" value="F:hydrolase activity"/>
    <property type="evidence" value="ECO:0007669"/>
    <property type="project" value="UniProtKB-KW"/>
</dbReference>
<accession>A0A8A4TKU3</accession>
<dbReference type="Gene3D" id="1.10.10.800">
    <property type="match status" value="1"/>
</dbReference>
<dbReference type="InterPro" id="IPR000383">
    <property type="entry name" value="Xaa-Pro-like_dom"/>
</dbReference>
<dbReference type="Pfam" id="PF02129">
    <property type="entry name" value="Peptidase_S15"/>
    <property type="match status" value="1"/>
</dbReference>
<organism evidence="2 3">
    <name type="scientific">Sulfidibacter corallicola</name>
    <dbReference type="NCBI Taxonomy" id="2818388"/>
    <lineage>
        <taxon>Bacteria</taxon>
        <taxon>Pseudomonadati</taxon>
        <taxon>Acidobacteriota</taxon>
        <taxon>Holophagae</taxon>
        <taxon>Acanthopleuribacterales</taxon>
        <taxon>Acanthopleuribacteraceae</taxon>
        <taxon>Sulfidibacter</taxon>
    </lineage>
</organism>
<dbReference type="SUPFAM" id="SSF53474">
    <property type="entry name" value="alpha/beta-Hydrolases"/>
    <property type="match status" value="1"/>
</dbReference>
<proteinExistence type="predicted"/>
<evidence type="ECO:0000313" key="3">
    <source>
        <dbReference type="Proteomes" id="UP000663929"/>
    </source>
</evidence>